<proteinExistence type="predicted"/>
<dbReference type="EMBL" id="KB454495">
    <property type="protein sequence ID" value="EME30918.1"/>
    <property type="molecule type" value="Genomic_DNA"/>
</dbReference>
<feature type="transmembrane region" description="Helical" evidence="1">
    <location>
        <begin position="109"/>
        <end position="130"/>
    </location>
</feature>
<dbReference type="GO" id="GO:0016485">
    <property type="term" value="P:protein processing"/>
    <property type="evidence" value="ECO:0007669"/>
    <property type="project" value="InterPro"/>
</dbReference>
<feature type="transmembrane region" description="Helical" evidence="1">
    <location>
        <begin position="75"/>
        <end position="103"/>
    </location>
</feature>
<keyword evidence="1" id="KW-1133">Transmembrane helix</keyword>
<keyword evidence="1" id="KW-0812">Transmembrane</keyword>
<dbReference type="OrthoDB" id="432970at2759"/>
<dbReference type="GO" id="GO:0006509">
    <property type="term" value="P:membrane protein ectodomain proteolysis"/>
    <property type="evidence" value="ECO:0007669"/>
    <property type="project" value="TreeGrafter"/>
</dbReference>
<dbReference type="RefSeq" id="XP_005707438.1">
    <property type="nucleotide sequence ID" value="XM_005707381.1"/>
</dbReference>
<evidence type="ECO:0000313" key="2">
    <source>
        <dbReference type="EMBL" id="EME30918.1"/>
    </source>
</evidence>
<sequence length="277" mass="31558">MNHQHGKSHFVSLAIYPVIISILFATIFFCLARWQPICGTNNFSNAETEETVDALSSFGGLGTLAKQLKDHPRELLFASLIAVISFLMSVILITFTLLCLYRYGWIQFIRYWLTFSTAMVLSLTGGTLLIKLCQILCFRLDWLSLCFMMWNFSIGGVFAIFYYAPKWLQHFYLILMASLLSWLFRDFPSVVVGILLAGLAIWDIYAVLSPHGPLRDMIELASERERSIEFPSLVYDTCPYDIDGICEVEQIGQHETSTLDSISCSIASDHTLEQEWQ</sequence>
<dbReference type="Proteomes" id="UP000030680">
    <property type="component" value="Unassembled WGS sequence"/>
</dbReference>
<gene>
    <name evidence="2" type="ORF">Gasu_16870</name>
</gene>
<dbReference type="Pfam" id="PF01080">
    <property type="entry name" value="Presenilin"/>
    <property type="match status" value="1"/>
</dbReference>
<keyword evidence="1" id="KW-0472">Membrane</keyword>
<organism evidence="2 3">
    <name type="scientific">Galdieria sulphuraria</name>
    <name type="common">Red alga</name>
    <dbReference type="NCBI Taxonomy" id="130081"/>
    <lineage>
        <taxon>Eukaryota</taxon>
        <taxon>Rhodophyta</taxon>
        <taxon>Bangiophyceae</taxon>
        <taxon>Galdieriales</taxon>
        <taxon>Galdieriaceae</taxon>
        <taxon>Galdieria</taxon>
    </lineage>
</organism>
<feature type="transmembrane region" description="Helical" evidence="1">
    <location>
        <begin position="13"/>
        <end position="32"/>
    </location>
</feature>
<dbReference type="PANTHER" id="PTHR10202">
    <property type="entry name" value="PRESENILIN"/>
    <property type="match status" value="1"/>
</dbReference>
<dbReference type="AlphaFoldDB" id="M2Y4P6"/>
<dbReference type="GeneID" id="17089614"/>
<name>M2Y4P6_GALSU</name>
<dbReference type="KEGG" id="gsl:Gasu_16870"/>
<evidence type="ECO:0000313" key="3">
    <source>
        <dbReference type="Proteomes" id="UP000030680"/>
    </source>
</evidence>
<accession>M2Y4P6</accession>
<dbReference type="GO" id="GO:0042500">
    <property type="term" value="F:aspartic endopeptidase activity, intramembrane cleaving"/>
    <property type="evidence" value="ECO:0007669"/>
    <property type="project" value="InterPro"/>
</dbReference>
<protein>
    <submittedName>
        <fullName evidence="2">Presenilin family protein</fullName>
    </submittedName>
</protein>
<feature type="transmembrane region" description="Helical" evidence="1">
    <location>
        <begin position="142"/>
        <end position="161"/>
    </location>
</feature>
<keyword evidence="3" id="KW-1185">Reference proteome</keyword>
<dbReference type="PANTHER" id="PTHR10202:SF13">
    <property type="entry name" value="PRESENILIN HOMOLOG"/>
    <property type="match status" value="1"/>
</dbReference>
<dbReference type="Gramene" id="EME30918">
    <property type="protein sequence ID" value="EME30918"/>
    <property type="gene ID" value="Gasu_16870"/>
</dbReference>
<reference evidence="3" key="1">
    <citation type="journal article" date="2013" name="Science">
        <title>Gene transfer from bacteria and archaea facilitated evolution of an extremophilic eukaryote.</title>
        <authorList>
            <person name="Schonknecht G."/>
            <person name="Chen W.H."/>
            <person name="Ternes C.M."/>
            <person name="Barbier G.G."/>
            <person name="Shrestha R.P."/>
            <person name="Stanke M."/>
            <person name="Brautigam A."/>
            <person name="Baker B.J."/>
            <person name="Banfield J.F."/>
            <person name="Garavito R.M."/>
            <person name="Carr K."/>
            <person name="Wilkerson C."/>
            <person name="Rensing S.A."/>
            <person name="Gagneul D."/>
            <person name="Dickenson N.E."/>
            <person name="Oesterhelt C."/>
            <person name="Lercher M.J."/>
            <person name="Weber A.P."/>
        </authorList>
    </citation>
    <scope>NUCLEOTIDE SEQUENCE [LARGE SCALE GENOMIC DNA]</scope>
    <source>
        <strain evidence="3">074W</strain>
    </source>
</reference>
<dbReference type="eggNOG" id="KOG2736">
    <property type="taxonomic scope" value="Eukaryota"/>
</dbReference>
<feature type="transmembrane region" description="Helical" evidence="1">
    <location>
        <begin position="191"/>
        <end position="208"/>
    </location>
</feature>
<evidence type="ECO:0000256" key="1">
    <source>
        <dbReference type="SAM" id="Phobius"/>
    </source>
</evidence>
<dbReference type="STRING" id="130081.M2Y4P6"/>
<dbReference type="GO" id="GO:0070765">
    <property type="term" value="C:gamma-secretase complex"/>
    <property type="evidence" value="ECO:0007669"/>
    <property type="project" value="TreeGrafter"/>
</dbReference>
<dbReference type="InterPro" id="IPR001108">
    <property type="entry name" value="Peptidase_A22A"/>
</dbReference>